<evidence type="ECO:0000256" key="1">
    <source>
        <dbReference type="SAM" id="MobiDB-lite"/>
    </source>
</evidence>
<organism evidence="2">
    <name type="scientific">uncultured Solirubrobacteraceae bacterium</name>
    <dbReference type="NCBI Taxonomy" id="1162706"/>
    <lineage>
        <taxon>Bacteria</taxon>
        <taxon>Bacillati</taxon>
        <taxon>Actinomycetota</taxon>
        <taxon>Thermoleophilia</taxon>
        <taxon>Solirubrobacterales</taxon>
        <taxon>Solirubrobacteraceae</taxon>
        <taxon>environmental samples</taxon>
    </lineage>
</organism>
<feature type="compositionally biased region" description="Basic residues" evidence="1">
    <location>
        <begin position="149"/>
        <end position="161"/>
    </location>
</feature>
<feature type="compositionally biased region" description="Basic residues" evidence="1">
    <location>
        <begin position="168"/>
        <end position="179"/>
    </location>
</feature>
<dbReference type="EMBL" id="CADCVT010000330">
    <property type="protein sequence ID" value="CAA9522280.1"/>
    <property type="molecule type" value="Genomic_DNA"/>
</dbReference>
<proteinExistence type="predicted"/>
<sequence>DPLSRHRHRRRQGRAPRPGPLRRRHRLPGRPVRGRALVGRRRCSLPPRRRPRRRPDGDAAEPRAHRADRAGARRAGPGRRRAALAAVGPRRPAGRRLAGHPRHRRLHRRRLPRRGARRVRRAGRRLRGRPRRVRHDQGLDRDDADAVRGGHRAAHRARRAAVRLLERRPRRHARRRGRRGGPADRRGRSGSLPVLRRRRDARGPPGACRAAPGEPGRRHRRQGALRGPLPRVRRPARARRQGRRGL</sequence>
<feature type="non-terminal residue" evidence="2">
    <location>
        <position position="1"/>
    </location>
</feature>
<accession>A0A6J4TGW2</accession>
<dbReference type="GO" id="GO:0003949">
    <property type="term" value="F:1-(5-phosphoribosyl)-5-[(5-phosphoribosylamino)methylideneamino]imidazole-4-carboxamide isomerase activity"/>
    <property type="evidence" value="ECO:0007669"/>
    <property type="project" value="UniProtKB-EC"/>
</dbReference>
<feature type="non-terminal residue" evidence="2">
    <location>
        <position position="246"/>
    </location>
</feature>
<feature type="compositionally biased region" description="Basic residues" evidence="1">
    <location>
        <begin position="1"/>
        <end position="28"/>
    </location>
</feature>
<protein>
    <submittedName>
        <fullName evidence="2">Phosphoribosylformimino-5-aminoimidazole carboxamide ribotide isomerase</fullName>
        <ecNumber evidence="2">5.3.1.16</ecNumber>
    </submittedName>
</protein>
<dbReference type="EC" id="5.3.1.16" evidence="2"/>
<feature type="compositionally biased region" description="Low complexity" evidence="1">
    <location>
        <begin position="203"/>
        <end position="214"/>
    </location>
</feature>
<gene>
    <name evidence="2" type="ORF">AVDCRST_MAG85-2968</name>
</gene>
<name>A0A6J4TGW2_9ACTN</name>
<feature type="region of interest" description="Disordered" evidence="1">
    <location>
        <begin position="1"/>
        <end position="246"/>
    </location>
</feature>
<feature type="compositionally biased region" description="Basic residues" evidence="1">
    <location>
        <begin position="231"/>
        <end position="246"/>
    </location>
</feature>
<keyword evidence="2" id="KW-0413">Isomerase</keyword>
<evidence type="ECO:0000313" key="2">
    <source>
        <dbReference type="EMBL" id="CAA9522280.1"/>
    </source>
</evidence>
<feature type="compositionally biased region" description="Basic and acidic residues" evidence="1">
    <location>
        <begin position="135"/>
        <end position="148"/>
    </location>
</feature>
<reference evidence="2" key="1">
    <citation type="submission" date="2020-02" db="EMBL/GenBank/DDBJ databases">
        <authorList>
            <person name="Meier V. D."/>
        </authorList>
    </citation>
    <scope>NUCLEOTIDE SEQUENCE</scope>
    <source>
        <strain evidence="2">AVDCRST_MAG85</strain>
    </source>
</reference>
<feature type="compositionally biased region" description="Basic residues" evidence="1">
    <location>
        <begin position="92"/>
        <end position="134"/>
    </location>
</feature>
<feature type="compositionally biased region" description="Basic and acidic residues" evidence="1">
    <location>
        <begin position="54"/>
        <end position="71"/>
    </location>
</feature>
<dbReference type="AlphaFoldDB" id="A0A6J4TGW2"/>
<feature type="compositionally biased region" description="Basic residues" evidence="1">
    <location>
        <begin position="38"/>
        <end position="53"/>
    </location>
</feature>